<keyword evidence="3" id="KW-1185">Reference proteome</keyword>
<dbReference type="EMBL" id="CP092365">
    <property type="protein sequence ID" value="ULN52742.1"/>
    <property type="molecule type" value="Genomic_DNA"/>
</dbReference>
<evidence type="ECO:0000313" key="3">
    <source>
        <dbReference type="Proteomes" id="UP001055200"/>
    </source>
</evidence>
<organism evidence="2 3">
    <name type="scientific">Mycolicibacillus parakoreensis</name>
    <dbReference type="NCBI Taxonomy" id="1069221"/>
    <lineage>
        <taxon>Bacteria</taxon>
        <taxon>Bacillati</taxon>
        <taxon>Actinomycetota</taxon>
        <taxon>Actinomycetes</taxon>
        <taxon>Mycobacteriales</taxon>
        <taxon>Mycobacteriaceae</taxon>
        <taxon>Mycolicibacillus</taxon>
    </lineage>
</organism>
<evidence type="ECO:0000313" key="2">
    <source>
        <dbReference type="EMBL" id="ULN52742.1"/>
    </source>
</evidence>
<accession>A0ABY3TZV6</accession>
<dbReference type="Gene3D" id="3.10.450.50">
    <property type="match status" value="1"/>
</dbReference>
<gene>
    <name evidence="2" type="ORF">MIU77_18275</name>
</gene>
<reference evidence="2" key="1">
    <citation type="submission" date="2022-08" db="EMBL/GenBank/DDBJ databases">
        <title>Complete genome sequence of 14 non-tuberculosis mycobacteria type-strains.</title>
        <authorList>
            <person name="Igarashi Y."/>
            <person name="Osugi A."/>
            <person name="Mitarai S."/>
        </authorList>
    </citation>
    <scope>NUCLEOTIDE SEQUENCE</scope>
    <source>
        <strain evidence="2">DSM 45575</strain>
    </source>
</reference>
<name>A0ABY3TZV6_9MYCO</name>
<dbReference type="Pfam" id="PF13577">
    <property type="entry name" value="SnoaL_4"/>
    <property type="match status" value="1"/>
</dbReference>
<protein>
    <submittedName>
        <fullName evidence="2">Nuclear transport factor 2 family protein</fullName>
    </submittedName>
</protein>
<proteinExistence type="predicted"/>
<feature type="domain" description="SnoaL-like" evidence="1">
    <location>
        <begin position="18"/>
        <end position="144"/>
    </location>
</feature>
<dbReference type="InterPro" id="IPR032710">
    <property type="entry name" value="NTF2-like_dom_sf"/>
</dbReference>
<dbReference type="RefSeq" id="WP_240171013.1">
    <property type="nucleotide sequence ID" value="NZ_CP092365.1"/>
</dbReference>
<dbReference type="Proteomes" id="UP001055200">
    <property type="component" value="Chromosome"/>
</dbReference>
<dbReference type="InterPro" id="IPR037401">
    <property type="entry name" value="SnoaL-like"/>
</dbReference>
<evidence type="ECO:0000259" key="1">
    <source>
        <dbReference type="Pfam" id="PF13577"/>
    </source>
</evidence>
<dbReference type="SUPFAM" id="SSF54427">
    <property type="entry name" value="NTF2-like"/>
    <property type="match status" value="1"/>
</dbReference>
<sequence length="167" mass="18196">MTDPDLTRRIGELEQRVRRLDDERAVAAVIARYGPLVDAGAAAATAALWTADGTYTVEDTTMSGRAGVQQMVESREHQRVIARGSAHFLGPPVITVDGDDAEAICQSLLCVRRGTGRDGYLVARASINRIRLTRTETGWRIVDRQAQVLDGGEDARRLLGLAAEPER</sequence>